<evidence type="ECO:0000256" key="2">
    <source>
        <dbReference type="ARBA" id="ARBA00022475"/>
    </source>
</evidence>
<proteinExistence type="predicted"/>
<evidence type="ECO:0000313" key="8">
    <source>
        <dbReference type="Proteomes" id="UP000266340"/>
    </source>
</evidence>
<evidence type="ECO:0000313" key="7">
    <source>
        <dbReference type="EMBL" id="RIE00568.1"/>
    </source>
</evidence>
<reference evidence="7 8" key="1">
    <citation type="submission" date="2018-09" db="EMBL/GenBank/DDBJ databases">
        <title>Cohnella cavernae sp. nov., isolated from a karst cave.</title>
        <authorList>
            <person name="Zhu H."/>
        </authorList>
    </citation>
    <scope>NUCLEOTIDE SEQUENCE [LARGE SCALE GENOMIC DNA]</scope>
    <source>
        <strain evidence="7 8">K2E09-144</strain>
    </source>
</reference>
<comment type="caution">
    <text evidence="7">The sequence shown here is derived from an EMBL/GenBank/DDBJ whole genome shotgun (WGS) entry which is preliminary data.</text>
</comment>
<feature type="transmembrane region" description="Helical" evidence="6">
    <location>
        <begin position="198"/>
        <end position="215"/>
    </location>
</feature>
<gene>
    <name evidence="7" type="ORF">D3H35_27930</name>
</gene>
<dbReference type="EMBL" id="QXJM01000052">
    <property type="protein sequence ID" value="RIE00568.1"/>
    <property type="molecule type" value="Genomic_DNA"/>
</dbReference>
<dbReference type="InterPro" id="IPR001851">
    <property type="entry name" value="ABC_transp_permease"/>
</dbReference>
<dbReference type="RefSeq" id="WP_119152389.1">
    <property type="nucleotide sequence ID" value="NZ_JBHSOV010000006.1"/>
</dbReference>
<dbReference type="AlphaFoldDB" id="A0A398CIA4"/>
<feature type="transmembrane region" description="Helical" evidence="6">
    <location>
        <begin position="63"/>
        <end position="85"/>
    </location>
</feature>
<evidence type="ECO:0000256" key="1">
    <source>
        <dbReference type="ARBA" id="ARBA00004651"/>
    </source>
</evidence>
<dbReference type="Pfam" id="PF02653">
    <property type="entry name" value="BPD_transp_2"/>
    <property type="match status" value="1"/>
</dbReference>
<comment type="subcellular location">
    <subcellularLocation>
        <location evidence="1">Cell membrane</location>
        <topology evidence="1">Multi-pass membrane protein</topology>
    </subcellularLocation>
</comment>
<feature type="transmembrane region" description="Helical" evidence="6">
    <location>
        <begin position="143"/>
        <end position="165"/>
    </location>
</feature>
<dbReference type="CDD" id="cd06580">
    <property type="entry name" value="TM_PBP1_transp_TpRbsC_like"/>
    <property type="match status" value="1"/>
</dbReference>
<evidence type="ECO:0000256" key="4">
    <source>
        <dbReference type="ARBA" id="ARBA00022989"/>
    </source>
</evidence>
<keyword evidence="2" id="KW-1003">Cell membrane</keyword>
<feature type="transmembrane region" description="Helical" evidence="6">
    <location>
        <begin position="244"/>
        <end position="267"/>
    </location>
</feature>
<dbReference type="OrthoDB" id="45037at2"/>
<protein>
    <submittedName>
        <fullName evidence="7">ABC transporter permease</fullName>
    </submittedName>
</protein>
<name>A0A398CIA4_9BACL</name>
<keyword evidence="8" id="KW-1185">Reference proteome</keyword>
<dbReference type="Proteomes" id="UP000266340">
    <property type="component" value="Unassembled WGS sequence"/>
</dbReference>
<feature type="transmembrane region" description="Helical" evidence="6">
    <location>
        <begin position="12"/>
        <end position="36"/>
    </location>
</feature>
<organism evidence="7 8">
    <name type="scientific">Cohnella faecalis</name>
    <dbReference type="NCBI Taxonomy" id="2315694"/>
    <lineage>
        <taxon>Bacteria</taxon>
        <taxon>Bacillati</taxon>
        <taxon>Bacillota</taxon>
        <taxon>Bacilli</taxon>
        <taxon>Bacillales</taxon>
        <taxon>Paenibacillaceae</taxon>
        <taxon>Cohnella</taxon>
    </lineage>
</organism>
<sequence length="359" mass="38387">MNKFVQAFTKDSAIVPLIAILLGLLFGAVIMLIGGYDPILAYTSLFDKVFGKASDFGETLRTIAPLILTGLSIAFAFRTGLFNIGAEGQFIVGMTAATFIGVKIDFMPWFIHAPLAVVIGALAGGFWGMIAGYLKAARGVNEVITTIMLNWIALHLANYIVNAFLKEKGQARSFKIHDSASVSIDWLTEWMGNARMHWGMLVSLLAVCVFYVILWRTKQGFELRMVGRNPHAALYAGVNVNRGIVKAMFISGAFSGLAGAFQILGVFKYQAISAAMPGYGFDGIAVALIGGNTPIGVLLGASLFGALSYGSAGMSFGADVPPEIIRIVIGSIIFFIAAPGIIRWMIRLVAGKKSKGEVV</sequence>
<evidence type="ECO:0000256" key="3">
    <source>
        <dbReference type="ARBA" id="ARBA00022692"/>
    </source>
</evidence>
<evidence type="ECO:0000256" key="5">
    <source>
        <dbReference type="ARBA" id="ARBA00023136"/>
    </source>
</evidence>
<dbReference type="PANTHER" id="PTHR47089">
    <property type="entry name" value="ABC TRANSPORTER, PERMEASE PROTEIN"/>
    <property type="match status" value="1"/>
</dbReference>
<keyword evidence="3 6" id="KW-0812">Transmembrane</keyword>
<keyword evidence="5 6" id="KW-0472">Membrane</keyword>
<evidence type="ECO:0000256" key="6">
    <source>
        <dbReference type="SAM" id="Phobius"/>
    </source>
</evidence>
<keyword evidence="4 6" id="KW-1133">Transmembrane helix</keyword>
<dbReference type="GO" id="GO:0022857">
    <property type="term" value="F:transmembrane transporter activity"/>
    <property type="evidence" value="ECO:0007669"/>
    <property type="project" value="InterPro"/>
</dbReference>
<dbReference type="PANTHER" id="PTHR47089:SF1">
    <property type="entry name" value="GUANOSINE ABC TRANSPORTER PERMEASE PROTEIN NUPP"/>
    <property type="match status" value="1"/>
</dbReference>
<feature type="transmembrane region" description="Helical" evidence="6">
    <location>
        <begin position="279"/>
        <end position="304"/>
    </location>
</feature>
<accession>A0A398CIA4</accession>
<feature type="transmembrane region" description="Helical" evidence="6">
    <location>
        <begin position="106"/>
        <end position="131"/>
    </location>
</feature>
<feature type="transmembrane region" description="Helical" evidence="6">
    <location>
        <begin position="324"/>
        <end position="346"/>
    </location>
</feature>
<dbReference type="GO" id="GO:0005886">
    <property type="term" value="C:plasma membrane"/>
    <property type="evidence" value="ECO:0007669"/>
    <property type="project" value="UniProtKB-SubCell"/>
</dbReference>